<gene>
    <name evidence="3" type="ORF">LMI_2141</name>
    <name evidence="4" type="ORF">SAMN02982997_01628</name>
</gene>
<feature type="chain" id="PRO_5009750804" description="Thioredoxin domain-containing protein" evidence="2">
    <location>
        <begin position="23"/>
        <end position="397"/>
    </location>
</feature>
<dbReference type="Proteomes" id="UP000182998">
    <property type="component" value="Unassembled WGS sequence"/>
</dbReference>
<dbReference type="HOGENOM" id="CLU_798757_0_0_6"/>
<dbReference type="PATRIC" id="fig|451.8.peg.1242"/>
<keyword evidence="1" id="KW-0812">Transmembrane</keyword>
<feature type="transmembrane region" description="Helical" evidence="1">
    <location>
        <begin position="170"/>
        <end position="197"/>
    </location>
</feature>
<dbReference type="InterPro" id="IPR036249">
    <property type="entry name" value="Thioredoxin-like_sf"/>
</dbReference>
<evidence type="ECO:0008006" key="7">
    <source>
        <dbReference type="Google" id="ProtNLM"/>
    </source>
</evidence>
<evidence type="ECO:0000313" key="5">
    <source>
        <dbReference type="Proteomes" id="UP000032414"/>
    </source>
</evidence>
<name>A0A098GHE8_LEGMI</name>
<evidence type="ECO:0000313" key="6">
    <source>
        <dbReference type="Proteomes" id="UP000182998"/>
    </source>
</evidence>
<dbReference type="EMBL" id="FMVN01000007">
    <property type="protein sequence ID" value="SCY40536.1"/>
    <property type="molecule type" value="Genomic_DNA"/>
</dbReference>
<proteinExistence type="predicted"/>
<organism evidence="3 5">
    <name type="scientific">Legionella micdadei</name>
    <name type="common">Tatlockia micdadei</name>
    <dbReference type="NCBI Taxonomy" id="451"/>
    <lineage>
        <taxon>Bacteria</taxon>
        <taxon>Pseudomonadati</taxon>
        <taxon>Pseudomonadota</taxon>
        <taxon>Gammaproteobacteria</taxon>
        <taxon>Legionellales</taxon>
        <taxon>Legionellaceae</taxon>
        <taxon>Legionella</taxon>
    </lineage>
</organism>
<evidence type="ECO:0000256" key="2">
    <source>
        <dbReference type="SAM" id="SignalP"/>
    </source>
</evidence>
<dbReference type="Proteomes" id="UP000032414">
    <property type="component" value="Chromosome I"/>
</dbReference>
<feature type="transmembrane region" description="Helical" evidence="1">
    <location>
        <begin position="370"/>
        <end position="389"/>
    </location>
</feature>
<evidence type="ECO:0000313" key="3">
    <source>
        <dbReference type="EMBL" id="CEG61420.1"/>
    </source>
</evidence>
<evidence type="ECO:0000256" key="1">
    <source>
        <dbReference type="SAM" id="Phobius"/>
    </source>
</evidence>
<keyword evidence="1" id="KW-0472">Membrane</keyword>
<reference evidence="4 6" key="3">
    <citation type="submission" date="2016-10" db="EMBL/GenBank/DDBJ databases">
        <authorList>
            <person name="Varghese N."/>
            <person name="Submissions S."/>
        </authorList>
    </citation>
    <scope>NUCLEOTIDE SEQUENCE [LARGE SCALE GENOMIC DNA]</scope>
    <source>
        <strain evidence="4 6">ATCC 33218</strain>
    </source>
</reference>
<reference evidence="5" key="2">
    <citation type="submission" date="2014-09" db="EMBL/GenBank/DDBJ databases">
        <authorList>
            <person name="Gomez-Valero L."/>
        </authorList>
    </citation>
    <scope>NUCLEOTIDE SEQUENCE [LARGE SCALE GENOMIC DNA]</scope>
    <source>
        <strain evidence="5">ATCC33218</strain>
    </source>
</reference>
<dbReference type="KEGG" id="tmc:LMI_2141"/>
<dbReference type="EMBL" id="LN614830">
    <property type="protein sequence ID" value="CEG61420.1"/>
    <property type="molecule type" value="Genomic_DNA"/>
</dbReference>
<keyword evidence="1" id="KW-1133">Transmembrane helix</keyword>
<dbReference type="SUPFAM" id="SSF52833">
    <property type="entry name" value="Thioredoxin-like"/>
    <property type="match status" value="1"/>
</dbReference>
<sequence length="397" mass="45418">MRASLKNTLFFLLLIFASVNWADNNLSSWFSKGPNNQIKLRIDLFLSSTCPHCQKADAFFQTLQTQKPWLEVHRYIINQDKTALEAFHQELQQVKLDDYAVPAIFFCSTRWVGFDEANTTGQNLLRALDYCYQEVSQTGTLTPQTVHVLHQLSNASWFDASMTSQPSLPLFTLTMAFTDAFSPCSFFVILALFSFLWLNKERGVMIGLTLLFLLAVMVVHHFQQDHTIFYYQVLNAFQIPAILIGLGLIAYVLVIYFKEIRVSPGFTIPILVVLTAVAVQAYQQNCTPNFGLIYQQWLDARGLTTFQGELIEVAYQILYILPLAFFAFLLIYFRNHKSLQKINRILTFFSWYSLLIIGALLIIFPHGFSYFIVSAAAIALSLLAGWLTVKKLSRFKQ</sequence>
<keyword evidence="2" id="KW-0732">Signal</keyword>
<reference evidence="3" key="1">
    <citation type="submission" date="2014-09" db="EMBL/GenBank/DDBJ databases">
        <authorList>
            <person name="GOMEZ-VALERO Laura"/>
        </authorList>
    </citation>
    <scope>NUCLEOTIDE SEQUENCE</scope>
    <source>
        <strain evidence="3">ATCC33218</strain>
    </source>
</reference>
<dbReference type="STRING" id="451.B6N58_05385"/>
<dbReference type="Gene3D" id="3.40.30.10">
    <property type="entry name" value="Glutaredoxin"/>
    <property type="match status" value="1"/>
</dbReference>
<dbReference type="OrthoDB" id="9798180at2"/>
<dbReference type="RefSeq" id="WP_052679523.1">
    <property type="nucleotide sequence ID" value="NZ_CP020614.1"/>
</dbReference>
<feature type="transmembrane region" description="Helical" evidence="1">
    <location>
        <begin position="313"/>
        <end position="333"/>
    </location>
</feature>
<keyword evidence="6" id="KW-1185">Reference proteome</keyword>
<evidence type="ECO:0000313" key="4">
    <source>
        <dbReference type="EMBL" id="SCY40536.1"/>
    </source>
</evidence>
<accession>A0A098GHE8</accession>
<feature type="transmembrane region" description="Helical" evidence="1">
    <location>
        <begin position="266"/>
        <end position="283"/>
    </location>
</feature>
<dbReference type="AlphaFoldDB" id="A0A098GHE8"/>
<feature type="transmembrane region" description="Helical" evidence="1">
    <location>
        <begin position="345"/>
        <end position="364"/>
    </location>
</feature>
<feature type="transmembrane region" description="Helical" evidence="1">
    <location>
        <begin position="228"/>
        <end position="254"/>
    </location>
</feature>
<feature type="transmembrane region" description="Helical" evidence="1">
    <location>
        <begin position="204"/>
        <end position="222"/>
    </location>
</feature>
<protein>
    <recommendedName>
        <fullName evidence="7">Thioredoxin domain-containing protein</fullName>
    </recommendedName>
</protein>
<feature type="signal peptide" evidence="2">
    <location>
        <begin position="1"/>
        <end position="22"/>
    </location>
</feature>